<feature type="non-terminal residue" evidence="1">
    <location>
        <position position="130"/>
    </location>
</feature>
<sequence>MDKLVFTTVSLTLSFMGLLGATAVQAQGTPLPIELLPLGKDIGLTAGQTVTPAYEGWYEKEDGTIALSFGYYNRNSEEILDIPVGSGNRIIGGPGGDADQGQPTRFETGRQWGVFTVNVTAGSDQQGVWH</sequence>
<name>A0A382V8B3_9ZZZZ</name>
<dbReference type="AlphaFoldDB" id="A0A382V8B3"/>
<dbReference type="EMBL" id="UINC01149927">
    <property type="protein sequence ID" value="SVD42690.1"/>
    <property type="molecule type" value="Genomic_DNA"/>
</dbReference>
<evidence type="ECO:0000313" key="1">
    <source>
        <dbReference type="EMBL" id="SVD42690.1"/>
    </source>
</evidence>
<protein>
    <submittedName>
        <fullName evidence="1">Uncharacterized protein</fullName>
    </submittedName>
</protein>
<accession>A0A382V8B3</accession>
<proteinExistence type="predicted"/>
<reference evidence="1" key="1">
    <citation type="submission" date="2018-05" db="EMBL/GenBank/DDBJ databases">
        <authorList>
            <person name="Lanie J.A."/>
            <person name="Ng W.-L."/>
            <person name="Kazmierczak K.M."/>
            <person name="Andrzejewski T.M."/>
            <person name="Davidsen T.M."/>
            <person name="Wayne K.J."/>
            <person name="Tettelin H."/>
            <person name="Glass J.I."/>
            <person name="Rusch D."/>
            <person name="Podicherti R."/>
            <person name="Tsui H.-C.T."/>
            <person name="Winkler M.E."/>
        </authorList>
    </citation>
    <scope>NUCLEOTIDE SEQUENCE</scope>
</reference>
<organism evidence="1">
    <name type="scientific">marine metagenome</name>
    <dbReference type="NCBI Taxonomy" id="408172"/>
    <lineage>
        <taxon>unclassified sequences</taxon>
        <taxon>metagenomes</taxon>
        <taxon>ecological metagenomes</taxon>
    </lineage>
</organism>
<gene>
    <name evidence="1" type="ORF">METZ01_LOCUS395544</name>
</gene>